<dbReference type="GO" id="GO:0017038">
    <property type="term" value="P:protein import"/>
    <property type="evidence" value="ECO:0007669"/>
    <property type="project" value="TreeGrafter"/>
</dbReference>
<evidence type="ECO:0000256" key="7">
    <source>
        <dbReference type="SAM" id="Phobius"/>
    </source>
</evidence>
<dbReference type="PANTHER" id="PTHR30625">
    <property type="entry name" value="PROTEIN TOLQ"/>
    <property type="match status" value="1"/>
</dbReference>
<gene>
    <name evidence="9" type="ORF">SAMN05444390_1011969</name>
</gene>
<evidence type="ECO:0000256" key="4">
    <source>
        <dbReference type="ARBA" id="ARBA00022989"/>
    </source>
</evidence>
<evidence type="ECO:0000259" key="8">
    <source>
        <dbReference type="Pfam" id="PF01618"/>
    </source>
</evidence>
<keyword evidence="2" id="KW-1003">Cell membrane</keyword>
<evidence type="ECO:0000256" key="3">
    <source>
        <dbReference type="ARBA" id="ARBA00022692"/>
    </source>
</evidence>
<evidence type="ECO:0000313" key="9">
    <source>
        <dbReference type="EMBL" id="SEG29861.1"/>
    </source>
</evidence>
<keyword evidence="6" id="KW-0653">Protein transport</keyword>
<protein>
    <submittedName>
        <fullName evidence="9">Outer membrane transport energization protein ExbB</fullName>
    </submittedName>
</protein>
<keyword evidence="5 7" id="KW-0472">Membrane</keyword>
<feature type="transmembrane region" description="Helical" evidence="7">
    <location>
        <begin position="72"/>
        <end position="90"/>
    </location>
</feature>
<evidence type="ECO:0000313" key="10">
    <source>
        <dbReference type="Proteomes" id="UP000236745"/>
    </source>
</evidence>
<reference evidence="9 10" key="1">
    <citation type="submission" date="2016-10" db="EMBL/GenBank/DDBJ databases">
        <authorList>
            <person name="de Groot N.N."/>
        </authorList>
    </citation>
    <scope>NUCLEOTIDE SEQUENCE [LARGE SCALE GENOMIC DNA]</scope>
    <source>
        <strain evidence="9 10">DSM 22012</strain>
    </source>
</reference>
<dbReference type="GO" id="GO:0005886">
    <property type="term" value="C:plasma membrane"/>
    <property type="evidence" value="ECO:0007669"/>
    <property type="project" value="UniProtKB-SubCell"/>
</dbReference>
<evidence type="ECO:0000256" key="1">
    <source>
        <dbReference type="ARBA" id="ARBA00004651"/>
    </source>
</evidence>
<keyword evidence="4 7" id="KW-1133">Transmembrane helix</keyword>
<feature type="domain" description="MotA/TolQ/ExbB proton channel" evidence="8">
    <location>
        <begin position="57"/>
        <end position="144"/>
    </location>
</feature>
<comment type="subcellular location">
    <subcellularLocation>
        <location evidence="1">Cell membrane</location>
        <topology evidence="1">Multi-pass membrane protein</topology>
    </subcellularLocation>
    <subcellularLocation>
        <location evidence="6">Membrane</location>
        <topology evidence="6">Multi-pass membrane protein</topology>
    </subcellularLocation>
</comment>
<evidence type="ECO:0000256" key="6">
    <source>
        <dbReference type="RuleBase" id="RU004057"/>
    </source>
</evidence>
<proteinExistence type="inferred from homology"/>
<organism evidence="9 10">
    <name type="scientific">Marinobacterium lutimaris</name>
    <dbReference type="NCBI Taxonomy" id="568106"/>
    <lineage>
        <taxon>Bacteria</taxon>
        <taxon>Pseudomonadati</taxon>
        <taxon>Pseudomonadota</taxon>
        <taxon>Gammaproteobacteria</taxon>
        <taxon>Oceanospirillales</taxon>
        <taxon>Oceanospirillaceae</taxon>
        <taxon>Marinobacterium</taxon>
    </lineage>
</organism>
<comment type="similarity">
    <text evidence="6">Belongs to the exbB/tolQ family.</text>
</comment>
<dbReference type="Pfam" id="PF01618">
    <property type="entry name" value="MotA_ExbB"/>
    <property type="match status" value="1"/>
</dbReference>
<name>A0A1H5Z0M3_9GAMM</name>
<dbReference type="InterPro" id="IPR050790">
    <property type="entry name" value="ExbB/TolQ_transport"/>
</dbReference>
<keyword evidence="3 7" id="KW-0812">Transmembrane</keyword>
<dbReference type="EMBL" id="FNVQ01000001">
    <property type="protein sequence ID" value="SEG29861.1"/>
    <property type="molecule type" value="Genomic_DNA"/>
</dbReference>
<accession>A0A1H5Z0M3</accession>
<dbReference type="RefSeq" id="WP_104002829.1">
    <property type="nucleotide sequence ID" value="NZ_FNVQ01000001.1"/>
</dbReference>
<dbReference type="Proteomes" id="UP000236745">
    <property type="component" value="Unassembled WGS sequence"/>
</dbReference>
<sequence>MLSSFSLNLMHQITSLLLEPVVWGLVFLLLLSIWEIGLAFGERWGGLQRLLHGGDMSTALAQGRRRIERADFITRLSPMLGLMGTLIPLGPGLAALGDGELSVLTTAMTVAFDTTVMGLLGGIIGFVLGRLRRRWYDRLMEQLEAIEQQAGSADLREAA</sequence>
<evidence type="ECO:0000256" key="5">
    <source>
        <dbReference type="ARBA" id="ARBA00023136"/>
    </source>
</evidence>
<keyword evidence="6" id="KW-0813">Transport</keyword>
<dbReference type="PANTHER" id="PTHR30625:SF3">
    <property type="entry name" value="TOL-PAL SYSTEM PROTEIN TOLQ"/>
    <property type="match status" value="1"/>
</dbReference>
<dbReference type="OrthoDB" id="3178152at2"/>
<feature type="transmembrane region" description="Helical" evidence="7">
    <location>
        <begin position="20"/>
        <end position="40"/>
    </location>
</feature>
<dbReference type="AlphaFoldDB" id="A0A1H5Z0M3"/>
<dbReference type="InterPro" id="IPR002898">
    <property type="entry name" value="MotA_ExbB_proton_chnl"/>
</dbReference>
<feature type="transmembrane region" description="Helical" evidence="7">
    <location>
        <begin position="110"/>
        <end position="131"/>
    </location>
</feature>
<evidence type="ECO:0000256" key="2">
    <source>
        <dbReference type="ARBA" id="ARBA00022475"/>
    </source>
</evidence>
<keyword evidence="10" id="KW-1185">Reference proteome</keyword>